<dbReference type="PANTHER" id="PTHR43750:SF3">
    <property type="entry name" value="UDP-GLUCOSE 6-DEHYDROGENASE TUAD"/>
    <property type="match status" value="1"/>
</dbReference>
<evidence type="ECO:0000259" key="2">
    <source>
        <dbReference type="Pfam" id="PF00984"/>
    </source>
</evidence>
<protein>
    <recommendedName>
        <fullName evidence="1">UDP-glucose 6-dehydrogenase</fullName>
    </recommendedName>
</protein>
<dbReference type="InterPro" id="IPR013328">
    <property type="entry name" value="6PGD_dom2"/>
</dbReference>
<dbReference type="Proteomes" id="UP001469365">
    <property type="component" value="Unassembled WGS sequence"/>
</dbReference>
<dbReference type="PANTHER" id="PTHR43750">
    <property type="entry name" value="UDP-GLUCOSE 6-DEHYDROGENASE TUAD"/>
    <property type="match status" value="1"/>
</dbReference>
<dbReference type="EMBL" id="JBBPCC010000021">
    <property type="protein sequence ID" value="MEK8131484.1"/>
    <property type="molecule type" value="Genomic_DNA"/>
</dbReference>
<dbReference type="RefSeq" id="WP_341418660.1">
    <property type="nucleotide sequence ID" value="NZ_JBBPCC010000021.1"/>
</dbReference>
<accession>A0ABU9DRH8</accession>
<dbReference type="Pfam" id="PF00984">
    <property type="entry name" value="UDPG_MGDP_dh"/>
    <property type="match status" value="1"/>
</dbReference>
<organism evidence="3 4">
    <name type="scientific">Paenibacillus filicis</name>
    <dbReference type="NCBI Taxonomy" id="669464"/>
    <lineage>
        <taxon>Bacteria</taxon>
        <taxon>Bacillati</taxon>
        <taxon>Bacillota</taxon>
        <taxon>Bacilli</taxon>
        <taxon>Bacillales</taxon>
        <taxon>Paenibacillaceae</taxon>
        <taxon>Paenibacillus</taxon>
    </lineage>
</organism>
<name>A0ABU9DRH8_9BACL</name>
<dbReference type="Gene3D" id="1.10.1040.10">
    <property type="entry name" value="N-(1-d-carboxylethyl)-l-norvaline Dehydrogenase, domain 2"/>
    <property type="match status" value="1"/>
</dbReference>
<sequence length="110" mass="12440">MIGALHAPIARQIQSLYEPLNFPVLITTPRTAEFIKYAANAFLATKYLFINEISQFVRIHRCPCQRGVCSTRNGSPDRRVFSERRSRLRGACFPKDIQALLHIAGNHGKS</sequence>
<dbReference type="SUPFAM" id="SSF48179">
    <property type="entry name" value="6-phosphogluconate dehydrogenase C-terminal domain-like"/>
    <property type="match status" value="1"/>
</dbReference>
<feature type="domain" description="UDP-glucose/GDP-mannose dehydrogenase dimerisation" evidence="2">
    <location>
        <begin position="30"/>
        <end position="108"/>
    </location>
</feature>
<evidence type="ECO:0000256" key="1">
    <source>
        <dbReference type="ARBA" id="ARBA00015132"/>
    </source>
</evidence>
<proteinExistence type="predicted"/>
<reference evidence="3 4" key="1">
    <citation type="submission" date="2024-04" db="EMBL/GenBank/DDBJ databases">
        <title>draft genome sequnece of Paenibacillus filicis.</title>
        <authorList>
            <person name="Kim D.-U."/>
        </authorList>
    </citation>
    <scope>NUCLEOTIDE SEQUENCE [LARGE SCALE GENOMIC DNA]</scope>
    <source>
        <strain evidence="3 4">KACC14197</strain>
    </source>
</reference>
<evidence type="ECO:0000313" key="3">
    <source>
        <dbReference type="EMBL" id="MEK8131484.1"/>
    </source>
</evidence>
<gene>
    <name evidence="3" type="ORF">WMW72_26605</name>
</gene>
<keyword evidence="4" id="KW-1185">Reference proteome</keyword>
<comment type="caution">
    <text evidence="3">The sequence shown here is derived from an EMBL/GenBank/DDBJ whole genome shotgun (WGS) entry which is preliminary data.</text>
</comment>
<dbReference type="InterPro" id="IPR014026">
    <property type="entry name" value="UDP-Glc/GDP-Man_DH_dimer"/>
</dbReference>
<dbReference type="Gene3D" id="3.40.50.720">
    <property type="entry name" value="NAD(P)-binding Rossmann-like Domain"/>
    <property type="match status" value="1"/>
</dbReference>
<evidence type="ECO:0000313" key="4">
    <source>
        <dbReference type="Proteomes" id="UP001469365"/>
    </source>
</evidence>
<dbReference type="InterPro" id="IPR008927">
    <property type="entry name" value="6-PGluconate_DH-like_C_sf"/>
</dbReference>